<dbReference type="InterPro" id="IPR024071">
    <property type="entry name" value="S-Me-THD_C_sf"/>
</dbReference>
<name>A0A4T0US38_9NEIS</name>
<feature type="region of interest" description="Disordered" evidence="1">
    <location>
        <begin position="1"/>
        <end position="20"/>
    </location>
</feature>
<dbReference type="InterPro" id="IPR048350">
    <property type="entry name" value="S-Me-THD-like_C"/>
</dbReference>
<keyword evidence="4" id="KW-1185">Reference proteome</keyword>
<dbReference type="OrthoDB" id="7441206at2"/>
<protein>
    <submittedName>
        <fullName evidence="3">DUF917 family protein</fullName>
    </submittedName>
</protein>
<proteinExistence type="predicted"/>
<dbReference type="EMBL" id="STGJ01000011">
    <property type="protein sequence ID" value="TIC81451.1"/>
    <property type="molecule type" value="Genomic_DNA"/>
</dbReference>
<comment type="caution">
    <text evidence="3">The sequence shown here is derived from an EMBL/GenBank/DDBJ whole genome shotgun (WGS) entry which is preliminary data.</text>
</comment>
<sequence length="277" mass="28412">MAGRDRRDEQPDPRRCRRADGAAAGRALPTLNLAAFNLAAPPSPFLLANQPATGDSGLCITLTAPSAGQTDSLVRANLTATDDDGNSLFGSVGAFSTWALTPGQLARASVMGGVRRALRVGAALKRVQQEGGDAVAAASQALDGQLVLLAQGEISAVTVDEQGGFDRLQVTLRTDDGTLVHVLAVNENLIAYTEGSAAPLAAAPDALAWLTADGHPLSNSEIRPAGTQARSSHLGRRISLLGLPAAPILRTPTLAAGFAKVLAQLGYFGQAPQLKAG</sequence>
<dbReference type="SUPFAM" id="SSF160991">
    <property type="entry name" value="CV3147-like"/>
    <property type="match status" value="1"/>
</dbReference>
<gene>
    <name evidence="3" type="ORF">E5K04_11080</name>
</gene>
<feature type="domain" description="S-Me-THD-like C-terminal" evidence="2">
    <location>
        <begin position="89"/>
        <end position="252"/>
    </location>
</feature>
<accession>A0A4T0US38</accession>
<evidence type="ECO:0000259" key="2">
    <source>
        <dbReference type="Pfam" id="PF20906"/>
    </source>
</evidence>
<evidence type="ECO:0000313" key="4">
    <source>
        <dbReference type="Proteomes" id="UP000308891"/>
    </source>
</evidence>
<evidence type="ECO:0000256" key="1">
    <source>
        <dbReference type="SAM" id="MobiDB-lite"/>
    </source>
</evidence>
<evidence type="ECO:0000313" key="3">
    <source>
        <dbReference type="EMBL" id="TIC81451.1"/>
    </source>
</evidence>
<dbReference type="AlphaFoldDB" id="A0A4T0US38"/>
<dbReference type="Pfam" id="PF20906">
    <property type="entry name" value="S-Me-THD_C"/>
    <property type="match status" value="1"/>
</dbReference>
<organism evidence="3 4">
    <name type="scientific">Crenobacter intestini</name>
    <dbReference type="NCBI Taxonomy" id="2563443"/>
    <lineage>
        <taxon>Bacteria</taxon>
        <taxon>Pseudomonadati</taxon>
        <taxon>Pseudomonadota</taxon>
        <taxon>Betaproteobacteria</taxon>
        <taxon>Neisseriales</taxon>
        <taxon>Neisseriaceae</taxon>
        <taxon>Crenobacter</taxon>
    </lineage>
</organism>
<reference evidence="3 4" key="1">
    <citation type="submission" date="2019-04" db="EMBL/GenBank/DDBJ databases">
        <title>Crenobacter sp. nov.</title>
        <authorList>
            <person name="Shi S."/>
        </authorList>
    </citation>
    <scope>NUCLEOTIDE SEQUENCE [LARGE SCALE GENOMIC DNA]</scope>
    <source>
        <strain evidence="3 4">GY 70310</strain>
    </source>
</reference>
<dbReference type="Proteomes" id="UP000308891">
    <property type="component" value="Unassembled WGS sequence"/>
</dbReference>
<dbReference type="Gene3D" id="3.40.1610.10">
    <property type="entry name" value="CV3147-like domain"/>
    <property type="match status" value="1"/>
</dbReference>
<dbReference type="Gene3D" id="2.40.390.10">
    <property type="entry name" value="CV3147-like"/>
    <property type="match status" value="1"/>
</dbReference>
<dbReference type="InterPro" id="IPR027479">
    <property type="entry name" value="S-Me-THD_N_sf"/>
</dbReference>